<dbReference type="Gene3D" id="2.30.30.40">
    <property type="entry name" value="SH3 Domains"/>
    <property type="match status" value="1"/>
</dbReference>
<comment type="caution">
    <text evidence="2">The sequence shown here is derived from an EMBL/GenBank/DDBJ whole genome shotgun (WGS) entry which is preliminary data.</text>
</comment>
<dbReference type="Proteomes" id="UP001589738">
    <property type="component" value="Unassembled WGS sequence"/>
</dbReference>
<dbReference type="RefSeq" id="WP_377057990.1">
    <property type="nucleotide sequence ID" value="NZ_JBHLUU010000028.1"/>
</dbReference>
<evidence type="ECO:0000259" key="1">
    <source>
        <dbReference type="PROSITE" id="PS51781"/>
    </source>
</evidence>
<feature type="domain" description="SH3b" evidence="1">
    <location>
        <begin position="573"/>
        <end position="644"/>
    </location>
</feature>
<organism evidence="2 3">
    <name type="scientific">Robertmurraya beringensis</name>
    <dbReference type="NCBI Taxonomy" id="641660"/>
    <lineage>
        <taxon>Bacteria</taxon>
        <taxon>Bacillati</taxon>
        <taxon>Bacillota</taxon>
        <taxon>Bacilli</taxon>
        <taxon>Bacillales</taxon>
        <taxon>Bacillaceae</taxon>
        <taxon>Robertmurraya</taxon>
    </lineage>
</organism>
<reference evidence="2 3" key="1">
    <citation type="submission" date="2024-09" db="EMBL/GenBank/DDBJ databases">
        <authorList>
            <person name="Sun Q."/>
            <person name="Mori K."/>
        </authorList>
    </citation>
    <scope>NUCLEOTIDE SEQUENCE [LARGE SCALE GENOMIC DNA]</scope>
    <source>
        <strain evidence="2 3">CGMCC 1.9126</strain>
    </source>
</reference>
<sequence>MSYAMRNFQNPTQQIEEIKTKLYRTLPIGVAEEIEALVQIRTDEKFNRIWNLVSKRYNRLNELYESYSDKDSKEERNQKIKRFFELTKPREVVDELKSIVEFEEMETEFRRVLTDLSKGEHGELFQRYQFDRQVFGYLKYGLLSEVKEVTAKLESFTEQNAKHVLLLQEIMESKKTKGFVKGGFTALSILVGVPFLGTAAGKIMGANDESKISDSLQTVFQSWDDYTDQLRSFLQDLEERYKHILMTLYGGTFLRVNEQLKPFQLQIESVNLETNTYMLSVTEREAERVREWVKETTKGLDQLLKNRSIDQSIDVSNRFYHYVNEHPIMSRTVVSEDQSVLYIAHLYKFAALSQKAIKIADSNEREGLEFITEIYRQLPLMVHDIDVERIGGVTPTNLLMKYMYLCIKHHVDKQYLPVVFDYLLKIGKREEEGRLYPGEANLKIIESSVIFATIALYAEEVLKFDNPLSELLEGFIPGFWHLRKMKIQYRALYGKDAFYKILIQAQIASVLLKTIRPIVRPFVVYKMKAVMVLLTLALTVTGYMNKDQLVEKVTEIGLFQNDEAVDQANTNVAATRFAVVIEGQANLRQTPSLSSSILTVLKQGDRLEYLNQEQADSEGRIWFQVRTADGSVGWISSKIVNLSNN</sequence>
<evidence type="ECO:0000313" key="2">
    <source>
        <dbReference type="EMBL" id="MFC0475571.1"/>
    </source>
</evidence>
<protein>
    <submittedName>
        <fullName evidence="2">SH3 domain-containing protein</fullName>
    </submittedName>
</protein>
<dbReference type="Pfam" id="PF08239">
    <property type="entry name" value="SH3_3"/>
    <property type="match status" value="1"/>
</dbReference>
<dbReference type="PROSITE" id="PS51781">
    <property type="entry name" value="SH3B"/>
    <property type="match status" value="1"/>
</dbReference>
<evidence type="ECO:0000313" key="3">
    <source>
        <dbReference type="Proteomes" id="UP001589738"/>
    </source>
</evidence>
<gene>
    <name evidence="2" type="ORF">ACFFHF_09950</name>
</gene>
<name>A0ABV6KQH3_9BACI</name>
<keyword evidence="3" id="KW-1185">Reference proteome</keyword>
<dbReference type="SMART" id="SM00287">
    <property type="entry name" value="SH3b"/>
    <property type="match status" value="1"/>
</dbReference>
<proteinExistence type="predicted"/>
<accession>A0ABV6KQH3</accession>
<dbReference type="EMBL" id="JBHLUU010000028">
    <property type="protein sequence ID" value="MFC0475571.1"/>
    <property type="molecule type" value="Genomic_DNA"/>
</dbReference>
<dbReference type="InterPro" id="IPR003646">
    <property type="entry name" value="SH3-like_bac-type"/>
</dbReference>